<dbReference type="AlphaFoldDB" id="A0A218P7T9"/>
<reference evidence="1 2" key="1">
    <citation type="submission" date="2016-04" db="EMBL/GenBank/DDBJ databases">
        <title>Complete genome sequence of Thermococcus pacificus type strain P4.</title>
        <authorList>
            <person name="Oger P.M."/>
        </authorList>
    </citation>
    <scope>NUCLEOTIDE SEQUENCE [LARGE SCALE GENOMIC DNA]</scope>
    <source>
        <strain evidence="1 2">P-4</strain>
    </source>
</reference>
<name>A0A218P7T9_9EURY</name>
<evidence type="ECO:0000313" key="1">
    <source>
        <dbReference type="EMBL" id="ASJ06861.1"/>
    </source>
</evidence>
<organism evidence="1 2">
    <name type="scientific">Thermococcus pacificus</name>
    <dbReference type="NCBI Taxonomy" id="71998"/>
    <lineage>
        <taxon>Archaea</taxon>
        <taxon>Methanobacteriati</taxon>
        <taxon>Methanobacteriota</taxon>
        <taxon>Thermococci</taxon>
        <taxon>Thermococcales</taxon>
        <taxon>Thermococcaceae</taxon>
        <taxon>Thermococcus</taxon>
    </lineage>
</organism>
<gene>
    <name evidence="1" type="ORF">A3L08_05760</name>
</gene>
<proteinExistence type="predicted"/>
<accession>A0A218P7T9</accession>
<dbReference type="Proteomes" id="UP000197418">
    <property type="component" value="Chromosome"/>
</dbReference>
<dbReference type="EMBL" id="CP015102">
    <property type="protein sequence ID" value="ASJ06861.1"/>
    <property type="molecule type" value="Genomic_DNA"/>
</dbReference>
<keyword evidence="2" id="KW-1185">Reference proteome</keyword>
<protein>
    <submittedName>
        <fullName evidence="1">Uncharacterized protein</fullName>
    </submittedName>
</protein>
<evidence type="ECO:0000313" key="2">
    <source>
        <dbReference type="Proteomes" id="UP000197418"/>
    </source>
</evidence>
<sequence length="273" mass="31006">MDEIEVIFYIEGLGNDKKVLESALKETAEKLRRDKSLEIVDLKMEDVIENSETETLKYSGMIEARLKGTLEAITIAAIKYAPAVVDIISPGKIEITAEELMKVLGKVSYMMGELMEKFGPLAAYPKFDELPEPKIGYTRDEIEEFIFNERMIVYRFVVEAYGNDEEEVKIGLAKGLEYEGCKINKLVTKVQEENRGRKYILIALELVSSFETLFQLTAKYAPVAISIIEPEIIDVTAYELQGALVDLAGFAYELTTRPLKEKIIEKETFKFKL</sequence>
<dbReference type="KEGG" id="tpaf:A3L08_05760"/>
<dbReference type="OrthoDB" id="86129at2157"/>